<gene>
    <name evidence="3" type="ORF">BLSMQ_3352</name>
</gene>
<protein>
    <recommendedName>
        <fullName evidence="2">HTH cro/C1-type domain-containing protein</fullName>
    </recommendedName>
</protein>
<feature type="region of interest" description="Disordered" evidence="1">
    <location>
        <begin position="88"/>
        <end position="108"/>
    </location>
</feature>
<feature type="compositionally biased region" description="Polar residues" evidence="1">
    <location>
        <begin position="98"/>
        <end position="108"/>
    </location>
</feature>
<dbReference type="Proteomes" id="UP000094793">
    <property type="component" value="Chromosome"/>
</dbReference>
<evidence type="ECO:0000313" key="3">
    <source>
        <dbReference type="EMBL" id="AOP55052.1"/>
    </source>
</evidence>
<dbReference type="KEGG" id="blin:BLSMQ_3352"/>
<dbReference type="Gene3D" id="1.10.260.40">
    <property type="entry name" value="lambda repressor-like DNA-binding domains"/>
    <property type="match status" value="1"/>
</dbReference>
<dbReference type="PROSITE" id="PS50943">
    <property type="entry name" value="HTH_CROC1"/>
    <property type="match status" value="1"/>
</dbReference>
<evidence type="ECO:0000259" key="2">
    <source>
        <dbReference type="PROSITE" id="PS50943"/>
    </source>
</evidence>
<proteinExistence type="predicted"/>
<evidence type="ECO:0000256" key="1">
    <source>
        <dbReference type="SAM" id="MobiDB-lite"/>
    </source>
</evidence>
<dbReference type="InterPro" id="IPR010982">
    <property type="entry name" value="Lambda_DNA-bd_dom_sf"/>
</dbReference>
<feature type="domain" description="HTH cro/C1-type" evidence="2">
    <location>
        <begin position="40"/>
        <end position="73"/>
    </location>
</feature>
<dbReference type="SUPFAM" id="SSF47413">
    <property type="entry name" value="lambda repressor-like DNA-binding domains"/>
    <property type="match status" value="1"/>
</dbReference>
<dbReference type="AlphaFoldDB" id="A0A1D7W7U3"/>
<sequence length="108" mass="12648">MIREVDESFTRHLKARRTYLRFSQAIIARMMKYVYGFDWHQTVLAKIENRDRSIKLTEAYALARLYEIPLQDLIDGIDLDRPASLRAGTITMRPYPTEDQQPVSNGDD</sequence>
<evidence type="ECO:0000313" key="4">
    <source>
        <dbReference type="Proteomes" id="UP000094793"/>
    </source>
</evidence>
<organism evidence="3 4">
    <name type="scientific">Brevibacterium aurantiacum</name>
    <dbReference type="NCBI Taxonomy" id="273384"/>
    <lineage>
        <taxon>Bacteria</taxon>
        <taxon>Bacillati</taxon>
        <taxon>Actinomycetota</taxon>
        <taxon>Actinomycetes</taxon>
        <taxon>Micrococcales</taxon>
        <taxon>Brevibacteriaceae</taxon>
        <taxon>Brevibacterium</taxon>
    </lineage>
</organism>
<reference evidence="4" key="1">
    <citation type="submission" date="2016-09" db="EMBL/GenBank/DDBJ databases">
        <title>Complete Genome Sequence of Brevibacterium linens SMQ-1335.</title>
        <authorList>
            <person name="de Melo A.G."/>
            <person name="Labrie S.J."/>
            <person name="Dumaresq J."/>
            <person name="Roberts R.J."/>
            <person name="Tremblay D.M."/>
            <person name="Moineau S."/>
        </authorList>
    </citation>
    <scope>NUCLEOTIDE SEQUENCE [LARGE SCALE GENOMIC DNA]</scope>
    <source>
        <strain evidence="4">SMQ-1335</strain>
    </source>
</reference>
<dbReference type="GO" id="GO:0003677">
    <property type="term" value="F:DNA binding"/>
    <property type="evidence" value="ECO:0007669"/>
    <property type="project" value="InterPro"/>
</dbReference>
<dbReference type="InterPro" id="IPR001387">
    <property type="entry name" value="Cro/C1-type_HTH"/>
</dbReference>
<dbReference type="CDD" id="cd00093">
    <property type="entry name" value="HTH_XRE"/>
    <property type="match status" value="1"/>
</dbReference>
<name>A0A1D7W7U3_BREAU</name>
<dbReference type="EMBL" id="CP017150">
    <property type="protein sequence ID" value="AOP55052.1"/>
    <property type="molecule type" value="Genomic_DNA"/>
</dbReference>
<accession>A0A1D7W7U3</accession>